<protein>
    <submittedName>
        <fullName evidence="1">Uncharacterized protein</fullName>
    </submittedName>
</protein>
<evidence type="ECO:0000313" key="2">
    <source>
        <dbReference type="Proteomes" id="UP001501116"/>
    </source>
</evidence>
<keyword evidence="2" id="KW-1185">Reference proteome</keyword>
<dbReference type="Proteomes" id="UP001501116">
    <property type="component" value="Unassembled WGS sequence"/>
</dbReference>
<proteinExistence type="predicted"/>
<accession>A0ABN2SCK9</accession>
<name>A0ABN2SCK9_9PSEU</name>
<dbReference type="RefSeq" id="WP_344429049.1">
    <property type="nucleotide sequence ID" value="NZ_BAAANN010000038.1"/>
</dbReference>
<sequence length="188" mass="20339">MSTPEPVSPAQRYCGLGHTIADTARSLARSDGDDDQDLLLHRLQALAQLTCDRVRLSYLVHTPADAARIEDDIDDARFAALLADLAASRHHGLPRSRNRIRALEGHAYSRIVMDQMASGDDQPGWVLAQRLNTLIDTAIAAGLHTGLAQQIAHAISHRPDGENAEEHENALDHTAGETDTATPHRAAA</sequence>
<reference evidence="1 2" key="1">
    <citation type="journal article" date="2019" name="Int. J. Syst. Evol. Microbiol.">
        <title>The Global Catalogue of Microorganisms (GCM) 10K type strain sequencing project: providing services to taxonomists for standard genome sequencing and annotation.</title>
        <authorList>
            <consortium name="The Broad Institute Genomics Platform"/>
            <consortium name="The Broad Institute Genome Sequencing Center for Infectious Disease"/>
            <person name="Wu L."/>
            <person name="Ma J."/>
        </authorList>
    </citation>
    <scope>NUCLEOTIDE SEQUENCE [LARGE SCALE GENOMIC DNA]</scope>
    <source>
        <strain evidence="1 2">JCM 14545</strain>
    </source>
</reference>
<dbReference type="EMBL" id="BAAANN010000038">
    <property type="protein sequence ID" value="GAA1983331.1"/>
    <property type="molecule type" value="Genomic_DNA"/>
</dbReference>
<organism evidence="1 2">
    <name type="scientific">Amycolatopsis minnesotensis</name>
    <dbReference type="NCBI Taxonomy" id="337894"/>
    <lineage>
        <taxon>Bacteria</taxon>
        <taxon>Bacillati</taxon>
        <taxon>Actinomycetota</taxon>
        <taxon>Actinomycetes</taxon>
        <taxon>Pseudonocardiales</taxon>
        <taxon>Pseudonocardiaceae</taxon>
        <taxon>Amycolatopsis</taxon>
    </lineage>
</organism>
<evidence type="ECO:0000313" key="1">
    <source>
        <dbReference type="EMBL" id="GAA1983331.1"/>
    </source>
</evidence>
<comment type="caution">
    <text evidence="1">The sequence shown here is derived from an EMBL/GenBank/DDBJ whole genome shotgun (WGS) entry which is preliminary data.</text>
</comment>
<gene>
    <name evidence="1" type="ORF">GCM10009754_70580</name>
</gene>